<name>L0RIW5_9BACT</name>
<dbReference type="OrthoDB" id="9177882at2"/>
<dbReference type="Gene3D" id="3.30.420.40">
    <property type="match status" value="2"/>
</dbReference>
<dbReference type="InterPro" id="IPR002731">
    <property type="entry name" value="ATPase_BadF"/>
</dbReference>
<dbReference type="RefSeq" id="WP_015338118.1">
    <property type="nucleotide sequence ID" value="NC_020055.1"/>
</dbReference>
<dbReference type="InterPro" id="IPR008275">
    <property type="entry name" value="CoA_E_activase_dom"/>
</dbReference>
<dbReference type="STRING" id="1121451.DESAM_23254"/>
<dbReference type="CDD" id="cd24036">
    <property type="entry name" value="ASKHA_NBD_BcrAD_BadFG_HgdC_HadI"/>
    <property type="match status" value="1"/>
</dbReference>
<evidence type="ECO:0000256" key="3">
    <source>
        <dbReference type="ARBA" id="ARBA00023004"/>
    </source>
</evidence>
<keyword evidence="2" id="KW-0479">Metal-binding</keyword>
<evidence type="ECO:0000256" key="2">
    <source>
        <dbReference type="ARBA" id="ARBA00022723"/>
    </source>
</evidence>
<dbReference type="Pfam" id="PF01869">
    <property type="entry name" value="BcrAD_BadFG"/>
    <property type="match status" value="1"/>
</dbReference>
<dbReference type="PATRIC" id="fig|1121451.3.peg.3456"/>
<evidence type="ECO:0000256" key="4">
    <source>
        <dbReference type="ARBA" id="ARBA00023014"/>
    </source>
</evidence>
<gene>
    <name evidence="6" type="ORF">DESAM_23254</name>
</gene>
<protein>
    <recommendedName>
        <fullName evidence="5">ATPase BadF/BadG/BcrA/BcrD type domain-containing protein</fullName>
    </recommendedName>
</protein>
<dbReference type="InterPro" id="IPR043129">
    <property type="entry name" value="ATPase_NBD"/>
</dbReference>
<evidence type="ECO:0000313" key="6">
    <source>
        <dbReference type="EMBL" id="CCO25521.1"/>
    </source>
</evidence>
<dbReference type="NCBIfam" id="TIGR00241">
    <property type="entry name" value="CoA_E_activ"/>
    <property type="match status" value="1"/>
</dbReference>
<accession>L0RIW5</accession>
<evidence type="ECO:0000259" key="5">
    <source>
        <dbReference type="Pfam" id="PF01869"/>
    </source>
</evidence>
<dbReference type="AlphaFoldDB" id="L0RIW5"/>
<dbReference type="SUPFAM" id="SSF53067">
    <property type="entry name" value="Actin-like ATPase domain"/>
    <property type="match status" value="1"/>
</dbReference>
<keyword evidence="4" id="KW-0411">Iron-sulfur</keyword>
<dbReference type="InterPro" id="IPR051805">
    <property type="entry name" value="Dehydratase_Activator_Redct"/>
</dbReference>
<dbReference type="EMBL" id="FO203522">
    <property type="protein sequence ID" value="CCO25521.1"/>
    <property type="molecule type" value="Genomic_DNA"/>
</dbReference>
<organism evidence="6 7">
    <name type="scientific">Maridesulfovibrio hydrothermalis AM13 = DSM 14728</name>
    <dbReference type="NCBI Taxonomy" id="1121451"/>
    <lineage>
        <taxon>Bacteria</taxon>
        <taxon>Pseudomonadati</taxon>
        <taxon>Thermodesulfobacteriota</taxon>
        <taxon>Desulfovibrionia</taxon>
        <taxon>Desulfovibrionales</taxon>
        <taxon>Desulfovibrionaceae</taxon>
        <taxon>Maridesulfovibrio</taxon>
    </lineage>
</organism>
<dbReference type="KEGG" id="dhy:DESAM_23254"/>
<evidence type="ECO:0000313" key="7">
    <source>
        <dbReference type="Proteomes" id="UP000010808"/>
    </source>
</evidence>
<comment type="cofactor">
    <cofactor evidence="1">
        <name>[4Fe-4S] cluster</name>
        <dbReference type="ChEBI" id="CHEBI:49883"/>
    </cofactor>
</comment>
<dbReference type="PANTHER" id="PTHR32329">
    <property type="entry name" value="BIFUNCTIONAL PROTEIN [INCLUDES 2-HYDROXYACYL-COA DEHYDRATASE (N-TER) AND ITS ACTIVATOR DOMAIN (C_TERM)-RELATED"/>
    <property type="match status" value="1"/>
</dbReference>
<dbReference type="Proteomes" id="UP000010808">
    <property type="component" value="Chromosome"/>
</dbReference>
<dbReference type="PANTHER" id="PTHR32329:SF2">
    <property type="entry name" value="BIFUNCTIONAL PROTEIN [INCLUDES 2-HYDROXYACYL-COA DEHYDRATASE (N-TER) AND ITS ACTIVATOR DOMAIN (C_TERM)"/>
    <property type="match status" value="1"/>
</dbReference>
<reference evidence="6 7" key="1">
    <citation type="submission" date="2012-10" db="EMBL/GenBank/DDBJ databases">
        <authorList>
            <person name="Genoscope - CEA"/>
        </authorList>
    </citation>
    <scope>NUCLEOTIDE SEQUENCE [LARGE SCALE GENOMIC DNA]</scope>
    <source>
        <strain evidence="7">AM13 / DSM 14728</strain>
    </source>
</reference>
<dbReference type="HOGENOM" id="CLU_066597_0_0_7"/>
<dbReference type="GO" id="GO:0051536">
    <property type="term" value="F:iron-sulfur cluster binding"/>
    <property type="evidence" value="ECO:0007669"/>
    <property type="project" value="UniProtKB-KW"/>
</dbReference>
<sequence>MFVGIDIGSRAAKGIALSGNKMLCSTLFDTGANPAKTGQRVLEELLTQSGKSESDIKYIVGTGYGRVSIPFADSTLTELSCHAAGAHFLNEDIRTVIDIGGQDSKVICLDDEGNMLDFIMNDKCAAGTGRFMEVAAKALEIDLNRLSATAGKADCPCEVTSMCAVFAESEVISLLASGQKPSNIAAGLHGAFARRVGAMAKRVGVKKQVAFVGGVAKNKDLERLICEYLDITFVPLSVDPQMIGALGAAVVAQRSV</sequence>
<evidence type="ECO:0000256" key="1">
    <source>
        <dbReference type="ARBA" id="ARBA00001966"/>
    </source>
</evidence>
<keyword evidence="7" id="KW-1185">Reference proteome</keyword>
<proteinExistence type="predicted"/>
<feature type="domain" description="ATPase BadF/BadG/BcrA/BcrD type" evidence="5">
    <location>
        <begin position="3"/>
        <end position="252"/>
    </location>
</feature>
<keyword evidence="3" id="KW-0408">Iron</keyword>
<dbReference type="GO" id="GO:0046872">
    <property type="term" value="F:metal ion binding"/>
    <property type="evidence" value="ECO:0007669"/>
    <property type="project" value="UniProtKB-KW"/>
</dbReference>
<dbReference type="eggNOG" id="COG1924">
    <property type="taxonomic scope" value="Bacteria"/>
</dbReference>